<accession>A0ABV8LU15</accession>
<evidence type="ECO:0000313" key="5">
    <source>
        <dbReference type="EMBL" id="MFC4134290.1"/>
    </source>
</evidence>
<dbReference type="InterPro" id="IPR023603">
    <property type="entry name" value="Low_specificity_L-TA-like"/>
</dbReference>
<comment type="cofactor">
    <cofactor evidence="1">
        <name>pyridoxal 5'-phosphate</name>
        <dbReference type="ChEBI" id="CHEBI:597326"/>
    </cofactor>
</comment>
<evidence type="ECO:0000256" key="1">
    <source>
        <dbReference type="ARBA" id="ARBA00001933"/>
    </source>
</evidence>
<sequence>MVDLRSDTVTRPSEGMREAMMTAEVGDDVFGDDPTVIELERRVAELLGHEAALFAPSGTMANQIGLQTLVPPTYELLCDVGAHIVTYELAAAAMFGGISTRTWTPGGSSLDLDLIESLVMPEGFRAAVTRAVAVEQTYGRDGGTVIPFASLEGLRGIADRAGIALHCDGARIWHASIATGIPLAAYGRLFDTVSVCLSKGLGAPVGSVLVGTAENIERARLIRKRLGGGMRQVGILAAAGLYALDHNLPRLALDHAKAQRLAEALAPYGVCDPASVETNMVMLDLREAAIDGPSLARAATEEGVLCAAVGPRTVRLIPHLDIDDAGIDRAIEVFTTLLK</sequence>
<dbReference type="InterPro" id="IPR015424">
    <property type="entry name" value="PyrdxlP-dep_Trfase"/>
</dbReference>
<dbReference type="SUPFAM" id="SSF53383">
    <property type="entry name" value="PLP-dependent transferases"/>
    <property type="match status" value="1"/>
</dbReference>
<dbReference type="EMBL" id="JBHSAY010000015">
    <property type="protein sequence ID" value="MFC4134290.1"/>
    <property type="molecule type" value="Genomic_DNA"/>
</dbReference>
<name>A0ABV8LU15_9ACTN</name>
<evidence type="ECO:0000256" key="2">
    <source>
        <dbReference type="ARBA" id="ARBA00006966"/>
    </source>
</evidence>
<dbReference type="Pfam" id="PF01212">
    <property type="entry name" value="Beta_elim_lyase"/>
    <property type="match status" value="1"/>
</dbReference>
<reference evidence="6" key="1">
    <citation type="journal article" date="2019" name="Int. J. Syst. Evol. Microbiol.">
        <title>The Global Catalogue of Microorganisms (GCM) 10K type strain sequencing project: providing services to taxonomists for standard genome sequencing and annotation.</title>
        <authorList>
            <consortium name="The Broad Institute Genomics Platform"/>
            <consortium name="The Broad Institute Genome Sequencing Center for Infectious Disease"/>
            <person name="Wu L."/>
            <person name="Ma J."/>
        </authorList>
    </citation>
    <scope>NUCLEOTIDE SEQUENCE [LARGE SCALE GENOMIC DNA]</scope>
    <source>
        <strain evidence="6">CGMCC 4.7289</strain>
    </source>
</reference>
<dbReference type="RefSeq" id="WP_253763884.1">
    <property type="nucleotide sequence ID" value="NZ_JAMZDZ010000001.1"/>
</dbReference>
<dbReference type="InterPro" id="IPR001597">
    <property type="entry name" value="ArAA_b-elim_lyase/Thr_aldolase"/>
</dbReference>
<dbReference type="InterPro" id="IPR015422">
    <property type="entry name" value="PyrdxlP-dep_Trfase_small"/>
</dbReference>
<evidence type="ECO:0000313" key="6">
    <source>
        <dbReference type="Proteomes" id="UP001595816"/>
    </source>
</evidence>
<dbReference type="Proteomes" id="UP001595816">
    <property type="component" value="Unassembled WGS sequence"/>
</dbReference>
<organism evidence="5 6">
    <name type="scientific">Hamadaea flava</name>
    <dbReference type="NCBI Taxonomy" id="1742688"/>
    <lineage>
        <taxon>Bacteria</taxon>
        <taxon>Bacillati</taxon>
        <taxon>Actinomycetota</taxon>
        <taxon>Actinomycetes</taxon>
        <taxon>Micromonosporales</taxon>
        <taxon>Micromonosporaceae</taxon>
        <taxon>Hamadaea</taxon>
    </lineage>
</organism>
<dbReference type="Gene3D" id="3.40.640.10">
    <property type="entry name" value="Type I PLP-dependent aspartate aminotransferase-like (Major domain)"/>
    <property type="match status" value="1"/>
</dbReference>
<dbReference type="PANTHER" id="PTHR48097:SF9">
    <property type="entry name" value="L-THREONINE ALDOLASE"/>
    <property type="match status" value="1"/>
</dbReference>
<comment type="similarity">
    <text evidence="2">Belongs to the threonine aldolase family.</text>
</comment>
<evidence type="ECO:0000256" key="3">
    <source>
        <dbReference type="ARBA" id="ARBA00022898"/>
    </source>
</evidence>
<dbReference type="InterPro" id="IPR015421">
    <property type="entry name" value="PyrdxlP-dep_Trfase_major"/>
</dbReference>
<feature type="domain" description="Aromatic amino acid beta-eliminating lyase/threonine aldolase" evidence="4">
    <location>
        <begin position="3"/>
        <end position="287"/>
    </location>
</feature>
<evidence type="ECO:0000259" key="4">
    <source>
        <dbReference type="Pfam" id="PF01212"/>
    </source>
</evidence>
<dbReference type="Gene3D" id="3.90.1150.10">
    <property type="entry name" value="Aspartate Aminotransferase, domain 1"/>
    <property type="match status" value="1"/>
</dbReference>
<comment type="caution">
    <text evidence="5">The sequence shown here is derived from an EMBL/GenBank/DDBJ whole genome shotgun (WGS) entry which is preliminary data.</text>
</comment>
<keyword evidence="6" id="KW-1185">Reference proteome</keyword>
<proteinExistence type="inferred from homology"/>
<dbReference type="PANTHER" id="PTHR48097">
    <property type="entry name" value="L-THREONINE ALDOLASE-RELATED"/>
    <property type="match status" value="1"/>
</dbReference>
<keyword evidence="3" id="KW-0663">Pyridoxal phosphate</keyword>
<gene>
    <name evidence="5" type="ORF">ACFOZ4_27080</name>
</gene>
<dbReference type="NCBIfam" id="NF041359">
    <property type="entry name" value="GntG_guanitoxin"/>
    <property type="match status" value="1"/>
</dbReference>
<dbReference type="PIRSF" id="PIRSF017617">
    <property type="entry name" value="Thr_aldolase"/>
    <property type="match status" value="1"/>
</dbReference>
<protein>
    <submittedName>
        <fullName evidence="5">Threonine aldolase family protein</fullName>
    </submittedName>
</protein>